<accession>A0ABP8JZN6</accession>
<proteinExistence type="predicted"/>
<comment type="caution">
    <text evidence="1">The sequence shown here is derived from an EMBL/GenBank/DDBJ whole genome shotgun (WGS) entry which is preliminary data.</text>
</comment>
<organism evidence="1 2">
    <name type="scientific">Nibrella viscosa</name>
    <dbReference type="NCBI Taxonomy" id="1084524"/>
    <lineage>
        <taxon>Bacteria</taxon>
        <taxon>Pseudomonadati</taxon>
        <taxon>Bacteroidota</taxon>
        <taxon>Cytophagia</taxon>
        <taxon>Cytophagales</taxon>
        <taxon>Spirosomataceae</taxon>
        <taxon>Nibrella</taxon>
    </lineage>
</organism>
<dbReference type="RefSeq" id="WP_345264356.1">
    <property type="nucleotide sequence ID" value="NZ_BAABHB010000001.1"/>
</dbReference>
<dbReference type="Proteomes" id="UP001500936">
    <property type="component" value="Unassembled WGS sequence"/>
</dbReference>
<dbReference type="InterPro" id="IPR014985">
    <property type="entry name" value="WbqC"/>
</dbReference>
<keyword evidence="2" id="KW-1185">Reference proteome</keyword>
<reference evidence="2" key="1">
    <citation type="journal article" date="2019" name="Int. J. Syst. Evol. Microbiol.">
        <title>The Global Catalogue of Microorganisms (GCM) 10K type strain sequencing project: providing services to taxonomists for standard genome sequencing and annotation.</title>
        <authorList>
            <consortium name="The Broad Institute Genomics Platform"/>
            <consortium name="The Broad Institute Genome Sequencing Center for Infectious Disease"/>
            <person name="Wu L."/>
            <person name="Ma J."/>
        </authorList>
    </citation>
    <scope>NUCLEOTIDE SEQUENCE [LARGE SCALE GENOMIC DNA]</scope>
    <source>
        <strain evidence="2">JCM 17925</strain>
    </source>
</reference>
<evidence type="ECO:0000313" key="1">
    <source>
        <dbReference type="EMBL" id="GAA4398378.1"/>
    </source>
</evidence>
<dbReference type="Pfam" id="PF08889">
    <property type="entry name" value="WbqC"/>
    <property type="match status" value="2"/>
</dbReference>
<name>A0ABP8JZN6_9BACT</name>
<sequence>MEKYQIEHKPNELLIELHFLPCLDYIAGLLMFNRVRIEANEHYQKQSYRNRCYVLTSNKIDCLTVPVQNGTHKQLIRDVRIDNGQSWQDRHWRCLCAAYGKAPFFEYYAPYLEPVIRRKSAFLFDLNLELLTICLHLVGASVQVKLTECYQKQPDPGVIDARSRISAHLAGEGPLFYRERVYAQNFGNVFVPNLSIIDLLFCQGPSALDVLKESKIRVVS</sequence>
<evidence type="ECO:0000313" key="2">
    <source>
        <dbReference type="Proteomes" id="UP001500936"/>
    </source>
</evidence>
<gene>
    <name evidence="1" type="ORF">GCM10023187_08970</name>
</gene>
<protein>
    <submittedName>
        <fullName evidence="1">WbqC family protein</fullName>
    </submittedName>
</protein>
<dbReference type="EMBL" id="BAABHB010000001">
    <property type="protein sequence ID" value="GAA4398378.1"/>
    <property type="molecule type" value="Genomic_DNA"/>
</dbReference>